<evidence type="ECO:0000313" key="6">
    <source>
        <dbReference type="EMBL" id="RZM16485.1"/>
    </source>
</evidence>
<sequence>MDEELIKTGDFAKMCAVTKKALYVYEAKGLLRPAVVKDNGYRYYRLEQVDQVATIRLLEKLGSSLQEVGDFFALKDLNERQKYLGKQQEAVEREMAELGKIKSSLEFFDQRISDLKQTGLKKVAVETCPEEYLEVSPFRHGVSLNPISFGPRYGVIVDDFEKAEISRFFKVVERKEGNYVKVAGKYACFYQEMENDDVAGNGPKALEYLRSKAKVVPPFYQEDFSSSVLGHDGSVIIKYSAKLDL</sequence>
<dbReference type="PANTHER" id="PTHR30204">
    <property type="entry name" value="REDOX-CYCLING DRUG-SENSING TRANSCRIPTIONAL ACTIVATOR SOXR"/>
    <property type="match status" value="1"/>
</dbReference>
<comment type="caution">
    <text evidence="6">The sequence shown here is derived from an EMBL/GenBank/DDBJ whole genome shotgun (WGS) entry which is preliminary data.</text>
</comment>
<reference evidence="6 7" key="1">
    <citation type="submission" date="2019-01" db="EMBL/GenBank/DDBJ databases">
        <title>Colonization of the human gut by bovine bacteria present in Parmesan cheese.</title>
        <authorList>
            <person name="Lugli G.A."/>
            <person name="Milani C."/>
        </authorList>
    </citation>
    <scope>NUCLEOTIDE SEQUENCE [LARGE SCALE GENOMIC DNA]</scope>
    <source>
        <strain evidence="6 7">LDELB18P1</strain>
    </source>
</reference>
<dbReference type="PANTHER" id="PTHR30204:SF69">
    <property type="entry name" value="MERR-FAMILY TRANSCRIPTIONAL REGULATOR"/>
    <property type="match status" value="1"/>
</dbReference>
<dbReference type="EMBL" id="SETJ01000040">
    <property type="protein sequence ID" value="RZM16485.1"/>
    <property type="molecule type" value="Genomic_DNA"/>
</dbReference>
<dbReference type="InterPro" id="IPR000551">
    <property type="entry name" value="MerR-type_HTH_dom"/>
</dbReference>
<dbReference type="PROSITE" id="PS50937">
    <property type="entry name" value="HTH_MERR_2"/>
    <property type="match status" value="1"/>
</dbReference>
<evidence type="ECO:0000259" key="5">
    <source>
        <dbReference type="PROSITE" id="PS50937"/>
    </source>
</evidence>
<evidence type="ECO:0000256" key="1">
    <source>
        <dbReference type="ARBA" id="ARBA00022491"/>
    </source>
</evidence>
<dbReference type="GO" id="GO:0003700">
    <property type="term" value="F:DNA-binding transcription factor activity"/>
    <property type="evidence" value="ECO:0007669"/>
    <property type="project" value="InterPro"/>
</dbReference>
<dbReference type="Pfam" id="PF13411">
    <property type="entry name" value="MerR_1"/>
    <property type="match status" value="1"/>
</dbReference>
<evidence type="ECO:0000256" key="4">
    <source>
        <dbReference type="ARBA" id="ARBA00023163"/>
    </source>
</evidence>
<dbReference type="InterPro" id="IPR047057">
    <property type="entry name" value="MerR_fam"/>
</dbReference>
<name>A0A4Q7DVR1_9LACO</name>
<dbReference type="AlphaFoldDB" id="A0A4Q7DVR1"/>
<feature type="domain" description="HTH merR-type" evidence="5">
    <location>
        <begin position="5"/>
        <end position="74"/>
    </location>
</feature>
<gene>
    <name evidence="6" type="ORF">LDELB18P1_0960</name>
</gene>
<dbReference type="SUPFAM" id="SSF46955">
    <property type="entry name" value="Putative DNA-binding domain"/>
    <property type="match status" value="1"/>
</dbReference>
<keyword evidence="3" id="KW-0238">DNA-binding</keyword>
<evidence type="ECO:0000256" key="2">
    <source>
        <dbReference type="ARBA" id="ARBA00023015"/>
    </source>
</evidence>
<dbReference type="CDD" id="cd04782">
    <property type="entry name" value="HTH_BltR"/>
    <property type="match status" value="1"/>
</dbReference>
<dbReference type="InterPro" id="IPR009061">
    <property type="entry name" value="DNA-bd_dom_put_sf"/>
</dbReference>
<dbReference type="SMART" id="SM00422">
    <property type="entry name" value="HTH_MERR"/>
    <property type="match status" value="1"/>
</dbReference>
<organism evidence="6 7">
    <name type="scientific">Lactobacillus delbrueckii</name>
    <dbReference type="NCBI Taxonomy" id="1584"/>
    <lineage>
        <taxon>Bacteria</taxon>
        <taxon>Bacillati</taxon>
        <taxon>Bacillota</taxon>
        <taxon>Bacilli</taxon>
        <taxon>Lactobacillales</taxon>
        <taxon>Lactobacillaceae</taxon>
        <taxon>Lactobacillus</taxon>
    </lineage>
</organism>
<dbReference type="Proteomes" id="UP000292818">
    <property type="component" value="Unassembled WGS sequence"/>
</dbReference>
<keyword evidence="2" id="KW-0805">Transcription regulation</keyword>
<evidence type="ECO:0000256" key="3">
    <source>
        <dbReference type="ARBA" id="ARBA00023125"/>
    </source>
</evidence>
<protein>
    <submittedName>
        <fullName evidence="6">MerR regulatory family protein</fullName>
    </submittedName>
</protein>
<dbReference type="RefSeq" id="WP_016396610.1">
    <property type="nucleotide sequence ID" value="NZ_JAJAON010000002.1"/>
</dbReference>
<keyword evidence="4" id="KW-0804">Transcription</keyword>
<dbReference type="GO" id="GO:0003677">
    <property type="term" value="F:DNA binding"/>
    <property type="evidence" value="ECO:0007669"/>
    <property type="project" value="UniProtKB-KW"/>
</dbReference>
<dbReference type="Gene3D" id="1.10.1660.10">
    <property type="match status" value="1"/>
</dbReference>
<proteinExistence type="predicted"/>
<evidence type="ECO:0000313" key="7">
    <source>
        <dbReference type="Proteomes" id="UP000292818"/>
    </source>
</evidence>
<keyword evidence="1" id="KW-0678">Repressor</keyword>
<accession>A0A4Q7DVR1</accession>